<protein>
    <recommendedName>
        <fullName evidence="2">Phospholipid/glycerol acyltransferase domain-containing protein</fullName>
    </recommendedName>
</protein>
<dbReference type="VEuPathDB" id="FungiDB:H310_10155"/>
<keyword evidence="1" id="KW-0812">Transmembrane</keyword>
<name>A0A024TU80_9STRA</name>
<dbReference type="AlphaFoldDB" id="A0A024TU80"/>
<dbReference type="CDD" id="cd07990">
    <property type="entry name" value="LPLAT_LCLAT1-like"/>
    <property type="match status" value="1"/>
</dbReference>
<evidence type="ECO:0000259" key="2">
    <source>
        <dbReference type="SMART" id="SM00563"/>
    </source>
</evidence>
<dbReference type="OrthoDB" id="189226at2759"/>
<gene>
    <name evidence="3" type="ORF">H310_10155</name>
</gene>
<dbReference type="STRING" id="157072.A0A024TU80"/>
<dbReference type="PANTHER" id="PTHR10983">
    <property type="entry name" value="1-ACYLGLYCEROL-3-PHOSPHATE ACYLTRANSFERASE-RELATED"/>
    <property type="match status" value="1"/>
</dbReference>
<dbReference type="GeneID" id="20087205"/>
<feature type="domain" description="Phospholipid/glycerol acyltransferase" evidence="2">
    <location>
        <begin position="79"/>
        <end position="201"/>
    </location>
</feature>
<sequence>MATPKLLLPLVALWLLGNMVFFYCYEVVIFLAFRAWSPSLYRSYMAAVQTAWVDVIATAFPTTDLIVSGQLPTDPTKPAIILCNHQIDADWWYLWDLARRLGGGGNLKICLKQELKYVPIFGWGLDLLEFLFVKRNVEHDRVHVNQHMARFVREKFPFWMLVFPEGTTIHAEVMEKSQRFAQRTNRPELTRLLLPRTTGLHTMLAATEQIKPDVYDLTMAYPTYSGEVPTAAMGYSRKKDTGVPSMTDVLCGRGPTTVWIHGAKHTFDDVFENEEAFLDNAWQAKEKLLSDFISNQVHDPYPVAWHADGELQEFAPAVKRRMLQSQRSWTNIVQLWASAAVALALSPVVACFAGAYHAASAAKHVAAWTSSCLVPSKPVDKTI</sequence>
<reference evidence="3" key="1">
    <citation type="submission" date="2013-12" db="EMBL/GenBank/DDBJ databases">
        <title>The Genome Sequence of Aphanomyces invadans NJM9701.</title>
        <authorList>
            <consortium name="The Broad Institute Genomics Platform"/>
            <person name="Russ C."/>
            <person name="Tyler B."/>
            <person name="van West P."/>
            <person name="Dieguez-Uribeondo J."/>
            <person name="Young S.K."/>
            <person name="Zeng Q."/>
            <person name="Gargeya S."/>
            <person name="Fitzgerald M."/>
            <person name="Abouelleil A."/>
            <person name="Alvarado L."/>
            <person name="Chapman S.B."/>
            <person name="Gainer-Dewar J."/>
            <person name="Goldberg J."/>
            <person name="Griggs A."/>
            <person name="Gujja S."/>
            <person name="Hansen M."/>
            <person name="Howarth C."/>
            <person name="Imamovic A."/>
            <person name="Ireland A."/>
            <person name="Larimer J."/>
            <person name="McCowan C."/>
            <person name="Murphy C."/>
            <person name="Pearson M."/>
            <person name="Poon T.W."/>
            <person name="Priest M."/>
            <person name="Roberts A."/>
            <person name="Saif S."/>
            <person name="Shea T."/>
            <person name="Sykes S."/>
            <person name="Wortman J."/>
            <person name="Nusbaum C."/>
            <person name="Birren B."/>
        </authorList>
    </citation>
    <scope>NUCLEOTIDE SEQUENCE [LARGE SCALE GENOMIC DNA]</scope>
    <source>
        <strain evidence="3">NJM9701</strain>
    </source>
</reference>
<dbReference type="GO" id="GO:0016746">
    <property type="term" value="F:acyltransferase activity"/>
    <property type="evidence" value="ECO:0007669"/>
    <property type="project" value="InterPro"/>
</dbReference>
<dbReference type="SMART" id="SM00563">
    <property type="entry name" value="PlsC"/>
    <property type="match status" value="1"/>
</dbReference>
<organism evidence="3">
    <name type="scientific">Aphanomyces invadans</name>
    <dbReference type="NCBI Taxonomy" id="157072"/>
    <lineage>
        <taxon>Eukaryota</taxon>
        <taxon>Sar</taxon>
        <taxon>Stramenopiles</taxon>
        <taxon>Oomycota</taxon>
        <taxon>Saprolegniomycetes</taxon>
        <taxon>Saprolegniales</taxon>
        <taxon>Verrucalvaceae</taxon>
        <taxon>Aphanomyces</taxon>
    </lineage>
</organism>
<feature type="transmembrane region" description="Helical" evidence="1">
    <location>
        <begin position="329"/>
        <end position="356"/>
    </location>
</feature>
<dbReference type="EMBL" id="KI913975">
    <property type="protein sequence ID" value="ETV96877.1"/>
    <property type="molecule type" value="Genomic_DNA"/>
</dbReference>
<evidence type="ECO:0000313" key="3">
    <source>
        <dbReference type="EMBL" id="ETV96877.1"/>
    </source>
</evidence>
<dbReference type="Pfam" id="PF01553">
    <property type="entry name" value="Acyltransferase"/>
    <property type="match status" value="1"/>
</dbReference>
<dbReference type="PANTHER" id="PTHR10983:SF16">
    <property type="entry name" value="LYSOCARDIOLIPIN ACYLTRANSFERASE 1"/>
    <property type="match status" value="1"/>
</dbReference>
<keyword evidence="1" id="KW-1133">Transmembrane helix</keyword>
<accession>A0A024TU80</accession>
<dbReference type="RefSeq" id="XP_008874655.1">
    <property type="nucleotide sequence ID" value="XM_008876433.1"/>
</dbReference>
<proteinExistence type="predicted"/>
<dbReference type="GO" id="GO:0012505">
    <property type="term" value="C:endomembrane system"/>
    <property type="evidence" value="ECO:0007669"/>
    <property type="project" value="TreeGrafter"/>
</dbReference>
<evidence type="ECO:0000256" key="1">
    <source>
        <dbReference type="SAM" id="Phobius"/>
    </source>
</evidence>
<dbReference type="SUPFAM" id="SSF69593">
    <property type="entry name" value="Glycerol-3-phosphate (1)-acyltransferase"/>
    <property type="match status" value="1"/>
</dbReference>
<feature type="transmembrane region" description="Helical" evidence="1">
    <location>
        <begin position="6"/>
        <end position="33"/>
    </location>
</feature>
<keyword evidence="1" id="KW-0472">Membrane</keyword>
<dbReference type="InterPro" id="IPR002123">
    <property type="entry name" value="Plipid/glycerol_acylTrfase"/>
</dbReference>
<dbReference type="eggNOG" id="KOG1505">
    <property type="taxonomic scope" value="Eukaryota"/>
</dbReference>